<evidence type="ECO:0000313" key="3">
    <source>
        <dbReference type="Proteomes" id="UP000242188"/>
    </source>
</evidence>
<keyword evidence="3" id="KW-1185">Reference proteome</keyword>
<reference evidence="2 3" key="1">
    <citation type="journal article" date="2017" name="Nat. Ecol. Evol.">
        <title>Scallop genome provides insights into evolution of bilaterian karyotype and development.</title>
        <authorList>
            <person name="Wang S."/>
            <person name="Zhang J."/>
            <person name="Jiao W."/>
            <person name="Li J."/>
            <person name="Xun X."/>
            <person name="Sun Y."/>
            <person name="Guo X."/>
            <person name="Huan P."/>
            <person name="Dong B."/>
            <person name="Zhang L."/>
            <person name="Hu X."/>
            <person name="Sun X."/>
            <person name="Wang J."/>
            <person name="Zhao C."/>
            <person name="Wang Y."/>
            <person name="Wang D."/>
            <person name="Huang X."/>
            <person name="Wang R."/>
            <person name="Lv J."/>
            <person name="Li Y."/>
            <person name="Zhang Z."/>
            <person name="Liu B."/>
            <person name="Lu W."/>
            <person name="Hui Y."/>
            <person name="Liang J."/>
            <person name="Zhou Z."/>
            <person name="Hou R."/>
            <person name="Li X."/>
            <person name="Liu Y."/>
            <person name="Li H."/>
            <person name="Ning X."/>
            <person name="Lin Y."/>
            <person name="Zhao L."/>
            <person name="Xing Q."/>
            <person name="Dou J."/>
            <person name="Li Y."/>
            <person name="Mao J."/>
            <person name="Guo H."/>
            <person name="Dou H."/>
            <person name="Li T."/>
            <person name="Mu C."/>
            <person name="Jiang W."/>
            <person name="Fu Q."/>
            <person name="Fu X."/>
            <person name="Miao Y."/>
            <person name="Liu J."/>
            <person name="Yu Q."/>
            <person name="Li R."/>
            <person name="Liao H."/>
            <person name="Li X."/>
            <person name="Kong Y."/>
            <person name="Jiang Z."/>
            <person name="Chourrout D."/>
            <person name="Li R."/>
            <person name="Bao Z."/>
        </authorList>
    </citation>
    <scope>NUCLEOTIDE SEQUENCE [LARGE SCALE GENOMIC DNA]</scope>
    <source>
        <strain evidence="2 3">PY_sf001</strain>
    </source>
</reference>
<proteinExistence type="inferred from homology"/>
<dbReference type="Pfam" id="PF04749">
    <property type="entry name" value="PLAC8"/>
    <property type="match status" value="1"/>
</dbReference>
<evidence type="ECO:0000313" key="2">
    <source>
        <dbReference type="EMBL" id="OWF50697.1"/>
    </source>
</evidence>
<evidence type="ECO:0000256" key="1">
    <source>
        <dbReference type="ARBA" id="ARBA00009024"/>
    </source>
</evidence>
<comment type="caution">
    <text evidence="2">The sequence shown here is derived from an EMBL/GenBank/DDBJ whole genome shotgun (WGS) entry which is preliminary data.</text>
</comment>
<dbReference type="NCBIfam" id="TIGR01571">
    <property type="entry name" value="A_thal_Cys_rich"/>
    <property type="match status" value="1"/>
</dbReference>
<organism evidence="2 3">
    <name type="scientific">Mizuhopecten yessoensis</name>
    <name type="common">Japanese scallop</name>
    <name type="synonym">Patinopecten yessoensis</name>
    <dbReference type="NCBI Taxonomy" id="6573"/>
    <lineage>
        <taxon>Eukaryota</taxon>
        <taxon>Metazoa</taxon>
        <taxon>Spiralia</taxon>
        <taxon>Lophotrochozoa</taxon>
        <taxon>Mollusca</taxon>
        <taxon>Bivalvia</taxon>
        <taxon>Autobranchia</taxon>
        <taxon>Pteriomorphia</taxon>
        <taxon>Pectinida</taxon>
        <taxon>Pectinoidea</taxon>
        <taxon>Pectinidae</taxon>
        <taxon>Mizuhopecten</taxon>
    </lineage>
</organism>
<dbReference type="AlphaFoldDB" id="A0A210QPN4"/>
<dbReference type="InterPro" id="IPR006461">
    <property type="entry name" value="PLAC_motif_containing"/>
</dbReference>
<protein>
    <submittedName>
        <fullName evidence="2">Cell number regulator 10</fullName>
    </submittedName>
</protein>
<dbReference type="STRING" id="6573.A0A210QPN4"/>
<gene>
    <name evidence="2" type="ORF">KP79_PYT24698</name>
</gene>
<dbReference type="EMBL" id="NEDP02002501">
    <property type="protein sequence ID" value="OWF50697.1"/>
    <property type="molecule type" value="Genomic_DNA"/>
</dbReference>
<dbReference type="OrthoDB" id="1045822at2759"/>
<name>A0A210QPN4_MIZYE</name>
<dbReference type="PANTHER" id="PTHR15907">
    <property type="entry name" value="DUF614 FAMILY PROTEIN-RELATED"/>
    <property type="match status" value="1"/>
</dbReference>
<dbReference type="Proteomes" id="UP000242188">
    <property type="component" value="Unassembled WGS sequence"/>
</dbReference>
<sequence>MSSYWQHGLLGCMDNCTLCLITYIMPCYTFGKNAEAVGESCCCCAMTYLFPVIHLVAAVNIRGKIRQEKSIDGTLCNDLIVALFCPFCALVQEANEIRGSPMSSYGMARE</sequence>
<accession>A0A210QPN4</accession>
<comment type="similarity">
    <text evidence="1">Belongs to the cornifelin family.</text>
</comment>